<gene>
    <name evidence="1" type="ORF">CEXT_589281</name>
</gene>
<sequence>MSGASRNGSSVLIGPLVSNESEEIVLIVIWLLKGRCKRDASAYEAIQTRQIRCDSSQKYRKPLSRKIRNGRFEKLNPPKRGSDSHFQYIYVNSREKARVNISPSCSICRQVRSRRDLARSIYQRSAMSPLLAFRIKRWKPNMSLFAFQFAFAAPDNRQELANKLFVAPTPLKWCCEVL</sequence>
<name>A0AAV4STK1_CAEEX</name>
<proteinExistence type="predicted"/>
<protein>
    <submittedName>
        <fullName evidence="1">Uncharacterized protein</fullName>
    </submittedName>
</protein>
<evidence type="ECO:0000313" key="2">
    <source>
        <dbReference type="Proteomes" id="UP001054945"/>
    </source>
</evidence>
<comment type="caution">
    <text evidence="1">The sequence shown here is derived from an EMBL/GenBank/DDBJ whole genome shotgun (WGS) entry which is preliminary data.</text>
</comment>
<evidence type="ECO:0000313" key="1">
    <source>
        <dbReference type="EMBL" id="GIY35877.1"/>
    </source>
</evidence>
<dbReference type="AlphaFoldDB" id="A0AAV4STK1"/>
<dbReference type="EMBL" id="BPLR01009972">
    <property type="protein sequence ID" value="GIY35877.1"/>
    <property type="molecule type" value="Genomic_DNA"/>
</dbReference>
<organism evidence="1 2">
    <name type="scientific">Caerostris extrusa</name>
    <name type="common">Bark spider</name>
    <name type="synonym">Caerostris bankana</name>
    <dbReference type="NCBI Taxonomy" id="172846"/>
    <lineage>
        <taxon>Eukaryota</taxon>
        <taxon>Metazoa</taxon>
        <taxon>Ecdysozoa</taxon>
        <taxon>Arthropoda</taxon>
        <taxon>Chelicerata</taxon>
        <taxon>Arachnida</taxon>
        <taxon>Araneae</taxon>
        <taxon>Araneomorphae</taxon>
        <taxon>Entelegynae</taxon>
        <taxon>Araneoidea</taxon>
        <taxon>Araneidae</taxon>
        <taxon>Caerostris</taxon>
    </lineage>
</organism>
<keyword evidence="2" id="KW-1185">Reference proteome</keyword>
<accession>A0AAV4STK1</accession>
<reference evidence="1 2" key="1">
    <citation type="submission" date="2021-06" db="EMBL/GenBank/DDBJ databases">
        <title>Caerostris extrusa draft genome.</title>
        <authorList>
            <person name="Kono N."/>
            <person name="Arakawa K."/>
        </authorList>
    </citation>
    <scope>NUCLEOTIDE SEQUENCE [LARGE SCALE GENOMIC DNA]</scope>
</reference>
<dbReference type="Proteomes" id="UP001054945">
    <property type="component" value="Unassembled WGS sequence"/>
</dbReference>